<dbReference type="OMA" id="GIMENLE"/>
<dbReference type="SUPFAM" id="SSF48371">
    <property type="entry name" value="ARM repeat"/>
    <property type="match status" value="1"/>
</dbReference>
<evidence type="ECO:0000259" key="12">
    <source>
        <dbReference type="Pfam" id="PF00588"/>
    </source>
</evidence>
<dbReference type="InParanoid" id="B3M215"/>
<reference evidence="13 14" key="1">
    <citation type="journal article" date="2007" name="Nature">
        <title>Evolution of genes and genomes on the Drosophila phylogeny.</title>
        <authorList>
            <consortium name="Drosophila 12 Genomes Consortium"/>
            <person name="Clark A.G."/>
            <person name="Eisen M.B."/>
            <person name="Smith D.R."/>
            <person name="Bergman C.M."/>
            <person name="Oliver B."/>
            <person name="Markow T.A."/>
            <person name="Kaufman T.C."/>
            <person name="Kellis M."/>
            <person name="Gelbart W."/>
            <person name="Iyer V.N."/>
            <person name="Pollard D.A."/>
            <person name="Sackton T.B."/>
            <person name="Larracuente A.M."/>
            <person name="Singh N.D."/>
            <person name="Abad J.P."/>
            <person name="Abt D.N."/>
            <person name="Adryan B."/>
            <person name="Aguade M."/>
            <person name="Akashi H."/>
            <person name="Anderson W.W."/>
            <person name="Aquadro C.F."/>
            <person name="Ardell D.H."/>
            <person name="Arguello R."/>
            <person name="Artieri C.G."/>
            <person name="Barbash D.A."/>
            <person name="Barker D."/>
            <person name="Barsanti P."/>
            <person name="Batterham P."/>
            <person name="Batzoglou S."/>
            <person name="Begun D."/>
            <person name="Bhutkar A."/>
            <person name="Blanco E."/>
            <person name="Bosak S.A."/>
            <person name="Bradley R.K."/>
            <person name="Brand A.D."/>
            <person name="Brent M.R."/>
            <person name="Brooks A.N."/>
            <person name="Brown R.H."/>
            <person name="Butlin R.K."/>
            <person name="Caggese C."/>
            <person name="Calvi B.R."/>
            <person name="Bernardo de Carvalho A."/>
            <person name="Caspi A."/>
            <person name="Castrezana S."/>
            <person name="Celniker S.E."/>
            <person name="Chang J.L."/>
            <person name="Chapple C."/>
            <person name="Chatterji S."/>
            <person name="Chinwalla A."/>
            <person name="Civetta A."/>
            <person name="Clifton S.W."/>
            <person name="Comeron J.M."/>
            <person name="Costello J.C."/>
            <person name="Coyne J.A."/>
            <person name="Daub J."/>
            <person name="David R.G."/>
            <person name="Delcher A.L."/>
            <person name="Delehaunty K."/>
            <person name="Do C.B."/>
            <person name="Ebling H."/>
            <person name="Edwards K."/>
            <person name="Eickbush T."/>
            <person name="Evans J.D."/>
            <person name="Filipski A."/>
            <person name="Findeiss S."/>
            <person name="Freyhult E."/>
            <person name="Fulton L."/>
            <person name="Fulton R."/>
            <person name="Garcia A.C."/>
            <person name="Gardiner A."/>
            <person name="Garfield D.A."/>
            <person name="Garvin B.E."/>
            <person name="Gibson G."/>
            <person name="Gilbert D."/>
            <person name="Gnerre S."/>
            <person name="Godfrey J."/>
            <person name="Good R."/>
            <person name="Gotea V."/>
            <person name="Gravely B."/>
            <person name="Greenberg A.J."/>
            <person name="Griffiths-Jones S."/>
            <person name="Gross S."/>
            <person name="Guigo R."/>
            <person name="Gustafson E.A."/>
            <person name="Haerty W."/>
            <person name="Hahn M.W."/>
            <person name="Halligan D.L."/>
            <person name="Halpern A.L."/>
            <person name="Halter G.M."/>
            <person name="Han M.V."/>
            <person name="Heger A."/>
            <person name="Hillier L."/>
            <person name="Hinrichs A.S."/>
            <person name="Holmes I."/>
            <person name="Hoskins R.A."/>
            <person name="Hubisz M.J."/>
            <person name="Hultmark D."/>
            <person name="Huntley M.A."/>
            <person name="Jaffe D.B."/>
            <person name="Jagadeeshan S."/>
            <person name="Jeck W.R."/>
            <person name="Johnson J."/>
            <person name="Jones C.D."/>
            <person name="Jordan W.C."/>
            <person name="Karpen G.H."/>
            <person name="Kataoka E."/>
            <person name="Keightley P.D."/>
            <person name="Kheradpour P."/>
            <person name="Kirkness E.F."/>
            <person name="Koerich L.B."/>
            <person name="Kristiansen K."/>
            <person name="Kudrna D."/>
            <person name="Kulathinal R.J."/>
            <person name="Kumar S."/>
            <person name="Kwok R."/>
            <person name="Lander E."/>
            <person name="Langley C.H."/>
            <person name="Lapoint R."/>
            <person name="Lazzaro B.P."/>
            <person name="Lee S.J."/>
            <person name="Levesque L."/>
            <person name="Li R."/>
            <person name="Lin C.F."/>
            <person name="Lin M.F."/>
            <person name="Lindblad-Toh K."/>
            <person name="Llopart A."/>
            <person name="Long M."/>
            <person name="Low L."/>
            <person name="Lozovsky E."/>
            <person name="Lu J."/>
            <person name="Luo M."/>
            <person name="Machado C.A."/>
            <person name="Makalowski W."/>
            <person name="Marzo M."/>
            <person name="Matsuda M."/>
            <person name="Matzkin L."/>
            <person name="McAllister B."/>
            <person name="McBride C.S."/>
            <person name="McKernan B."/>
            <person name="McKernan K."/>
            <person name="Mendez-Lago M."/>
            <person name="Minx P."/>
            <person name="Mollenhauer M.U."/>
            <person name="Montooth K."/>
            <person name="Mount S.M."/>
            <person name="Mu X."/>
            <person name="Myers E."/>
            <person name="Negre B."/>
            <person name="Newfeld S."/>
            <person name="Nielsen R."/>
            <person name="Noor M.A."/>
            <person name="O'Grady P."/>
            <person name="Pachter L."/>
            <person name="Papaceit M."/>
            <person name="Parisi M.J."/>
            <person name="Parisi M."/>
            <person name="Parts L."/>
            <person name="Pedersen J.S."/>
            <person name="Pesole G."/>
            <person name="Phillippy A.M."/>
            <person name="Ponting C.P."/>
            <person name="Pop M."/>
            <person name="Porcelli D."/>
            <person name="Powell J.R."/>
            <person name="Prohaska S."/>
            <person name="Pruitt K."/>
            <person name="Puig M."/>
            <person name="Quesneville H."/>
            <person name="Ram K.R."/>
            <person name="Rand D."/>
            <person name="Rasmussen M.D."/>
            <person name="Reed L.K."/>
            <person name="Reenan R."/>
            <person name="Reily A."/>
            <person name="Remington K.A."/>
            <person name="Rieger T.T."/>
            <person name="Ritchie M.G."/>
            <person name="Robin C."/>
            <person name="Rogers Y.H."/>
            <person name="Rohde C."/>
            <person name="Rozas J."/>
            <person name="Rubenfield M.J."/>
            <person name="Ruiz A."/>
            <person name="Russo S."/>
            <person name="Salzberg S.L."/>
            <person name="Sanchez-Gracia A."/>
            <person name="Saranga D.J."/>
            <person name="Sato H."/>
            <person name="Schaeffer S.W."/>
            <person name="Schatz M.C."/>
            <person name="Schlenke T."/>
            <person name="Schwartz R."/>
            <person name="Segarra C."/>
            <person name="Singh R.S."/>
            <person name="Sirot L."/>
            <person name="Sirota M."/>
            <person name="Sisneros N.B."/>
            <person name="Smith C.D."/>
            <person name="Smith T.F."/>
            <person name="Spieth J."/>
            <person name="Stage D.E."/>
            <person name="Stark A."/>
            <person name="Stephan W."/>
            <person name="Strausberg R.L."/>
            <person name="Strempel S."/>
            <person name="Sturgill D."/>
            <person name="Sutton G."/>
            <person name="Sutton G.G."/>
            <person name="Tao W."/>
            <person name="Teichmann S."/>
            <person name="Tobari Y.N."/>
            <person name="Tomimura Y."/>
            <person name="Tsolas J.M."/>
            <person name="Valente V.L."/>
            <person name="Venter E."/>
            <person name="Venter J.C."/>
            <person name="Vicario S."/>
            <person name="Vieira F.G."/>
            <person name="Vilella A.J."/>
            <person name="Villasante A."/>
            <person name="Walenz B."/>
            <person name="Wang J."/>
            <person name="Wasserman M."/>
            <person name="Watts T."/>
            <person name="Wilson D."/>
            <person name="Wilson R.K."/>
            <person name="Wing R.A."/>
            <person name="Wolfner M.F."/>
            <person name="Wong A."/>
            <person name="Wong G.K."/>
            <person name="Wu C.I."/>
            <person name="Wu G."/>
            <person name="Yamamoto D."/>
            <person name="Yang H.P."/>
            <person name="Yang S.P."/>
            <person name="Yorke J.A."/>
            <person name="Yoshida K."/>
            <person name="Zdobnov E."/>
            <person name="Zhang P."/>
            <person name="Zhang Y."/>
            <person name="Zimin A.V."/>
            <person name="Baldwin J."/>
            <person name="Abdouelleil A."/>
            <person name="Abdulkadir J."/>
            <person name="Abebe A."/>
            <person name="Abera B."/>
            <person name="Abreu J."/>
            <person name="Acer S.C."/>
            <person name="Aftuck L."/>
            <person name="Alexander A."/>
            <person name="An P."/>
            <person name="Anderson E."/>
            <person name="Anderson S."/>
            <person name="Arachi H."/>
            <person name="Azer M."/>
            <person name="Bachantsang P."/>
            <person name="Barry A."/>
            <person name="Bayul T."/>
            <person name="Berlin A."/>
            <person name="Bessette D."/>
            <person name="Bloom T."/>
            <person name="Blye J."/>
            <person name="Boguslavskiy L."/>
            <person name="Bonnet C."/>
            <person name="Boukhgalter B."/>
            <person name="Bourzgui I."/>
            <person name="Brown A."/>
            <person name="Cahill P."/>
            <person name="Channer S."/>
            <person name="Cheshatsang Y."/>
            <person name="Chuda L."/>
            <person name="Citroen M."/>
            <person name="Collymore A."/>
            <person name="Cooke P."/>
            <person name="Costello M."/>
            <person name="D'Aco K."/>
            <person name="Daza R."/>
            <person name="De Haan G."/>
            <person name="DeGray S."/>
            <person name="DeMaso C."/>
            <person name="Dhargay N."/>
            <person name="Dooley K."/>
            <person name="Dooley E."/>
            <person name="Doricent M."/>
            <person name="Dorje P."/>
            <person name="Dorjee K."/>
            <person name="Dupes A."/>
            <person name="Elong R."/>
            <person name="Falk J."/>
            <person name="Farina A."/>
            <person name="Faro S."/>
            <person name="Ferguson D."/>
            <person name="Fisher S."/>
            <person name="Foley C.D."/>
            <person name="Franke A."/>
            <person name="Friedrich D."/>
            <person name="Gadbois L."/>
            <person name="Gearin G."/>
            <person name="Gearin C.R."/>
            <person name="Giannoukos G."/>
            <person name="Goode T."/>
            <person name="Graham J."/>
            <person name="Grandbois E."/>
            <person name="Grewal S."/>
            <person name="Gyaltsen K."/>
            <person name="Hafez N."/>
            <person name="Hagos B."/>
            <person name="Hall J."/>
            <person name="Henson C."/>
            <person name="Hollinger A."/>
            <person name="Honan T."/>
            <person name="Huard M.D."/>
            <person name="Hughes L."/>
            <person name="Hurhula B."/>
            <person name="Husby M.E."/>
            <person name="Kamat A."/>
            <person name="Kanga B."/>
            <person name="Kashin S."/>
            <person name="Khazanovich D."/>
            <person name="Kisner P."/>
            <person name="Lance K."/>
            <person name="Lara M."/>
            <person name="Lee W."/>
            <person name="Lennon N."/>
            <person name="Letendre F."/>
            <person name="LeVine R."/>
            <person name="Lipovsky A."/>
            <person name="Liu X."/>
            <person name="Liu J."/>
            <person name="Liu S."/>
            <person name="Lokyitsang T."/>
            <person name="Lokyitsang Y."/>
            <person name="Lubonja R."/>
            <person name="Lui A."/>
            <person name="MacDonald P."/>
            <person name="Magnisalis V."/>
            <person name="Maru K."/>
            <person name="Matthews C."/>
            <person name="McCusker W."/>
            <person name="McDonough S."/>
            <person name="Mehta T."/>
            <person name="Meldrim J."/>
            <person name="Meneus L."/>
            <person name="Mihai O."/>
            <person name="Mihalev A."/>
            <person name="Mihova T."/>
            <person name="Mittelman R."/>
            <person name="Mlenga V."/>
            <person name="Montmayeur A."/>
            <person name="Mulrain L."/>
            <person name="Navidi A."/>
            <person name="Naylor J."/>
            <person name="Negash T."/>
            <person name="Nguyen T."/>
            <person name="Nguyen N."/>
            <person name="Nicol R."/>
            <person name="Norbu C."/>
            <person name="Norbu N."/>
            <person name="Novod N."/>
            <person name="O'Neill B."/>
            <person name="Osman S."/>
            <person name="Markiewicz E."/>
            <person name="Oyono O.L."/>
            <person name="Patti C."/>
            <person name="Phunkhang P."/>
            <person name="Pierre F."/>
            <person name="Priest M."/>
            <person name="Raghuraman S."/>
            <person name="Rege F."/>
            <person name="Reyes R."/>
            <person name="Rise C."/>
            <person name="Rogov P."/>
            <person name="Ross K."/>
            <person name="Ryan E."/>
            <person name="Settipalli S."/>
            <person name="Shea T."/>
            <person name="Sherpa N."/>
            <person name="Shi L."/>
            <person name="Shih D."/>
            <person name="Sparrow T."/>
            <person name="Spaulding J."/>
            <person name="Stalker J."/>
            <person name="Stange-Thomann N."/>
            <person name="Stavropoulos S."/>
            <person name="Stone C."/>
            <person name="Strader C."/>
            <person name="Tesfaye S."/>
            <person name="Thomson T."/>
            <person name="Thoulutsang Y."/>
            <person name="Thoulutsang D."/>
            <person name="Topham K."/>
            <person name="Topping I."/>
            <person name="Tsamla T."/>
            <person name="Vassiliev H."/>
            <person name="Vo A."/>
            <person name="Wangchuk T."/>
            <person name="Wangdi T."/>
            <person name="Weiand M."/>
            <person name="Wilkinson J."/>
            <person name="Wilson A."/>
            <person name="Yadav S."/>
            <person name="Young G."/>
            <person name="Yu Q."/>
            <person name="Zembek L."/>
            <person name="Zhong D."/>
            <person name="Zimmer A."/>
            <person name="Zwirko Z."/>
            <person name="Jaffe D.B."/>
            <person name="Alvarez P."/>
            <person name="Brockman W."/>
            <person name="Butler J."/>
            <person name="Chin C."/>
            <person name="Gnerre S."/>
            <person name="Grabherr M."/>
            <person name="Kleber M."/>
            <person name="Mauceli E."/>
            <person name="MacCallum I."/>
        </authorList>
    </citation>
    <scope>NUCLEOTIDE SEQUENCE [LARGE SCALE GENOMIC DNA]</scope>
    <source>
        <strain evidence="14">Tucson 14024-0371.13</strain>
    </source>
</reference>
<dbReference type="EMBL" id="CH902617">
    <property type="protein sequence ID" value="EDV43339.1"/>
    <property type="molecule type" value="Genomic_DNA"/>
</dbReference>
<evidence type="ECO:0000256" key="3">
    <source>
        <dbReference type="ARBA" id="ARBA00022679"/>
    </source>
</evidence>
<dbReference type="OrthoDB" id="241340at2759"/>
<dbReference type="GO" id="GO:0003723">
    <property type="term" value="F:RNA binding"/>
    <property type="evidence" value="ECO:0007669"/>
    <property type="project" value="UniProtKB-KW"/>
</dbReference>
<dbReference type="PhylomeDB" id="B3M215"/>
<dbReference type="InterPro" id="IPR016024">
    <property type="entry name" value="ARM-type_fold"/>
</dbReference>
<dbReference type="InterPro" id="IPR029026">
    <property type="entry name" value="tRNA_m1G_MTases_N"/>
</dbReference>
<sequence>MSLPVTKATSATATHAVVQAVETYIQNQNLLGEIAELDEMLCDLVDLHKDNELALKRVLQCIHSLLQTNSKWNVRFGPKLFHKLVSVVIADSHEDTPSRRQLVANLLICVQLHGRKFPRIQGKFVLQQLWALSLSNDRQPHAAQILVHLVDDFVHNLGTECGVQLLGITQTLLQSEVREDRRSAYFLMSKLKDVDGVLAALQCSEQNWNAYVGILENLEEQQSHLVLPTLGTLVPRLGLMASNHSDDWMSWLRILCIRLLNDNNSLVLRWTVKYLLANLSLSQLSHFNLVTEFVAATNRTQLYNSEIPDPLTEQQIRDFMAGYPVDKLLEAMVTVQWHCVPLIHWLMGWREIQLPLVPKELLLGLCARIRALQNPVLRGSAINEVIFLFGNTINALSLCDYLMFMESLYNTVDDYADHHQLIDKINNCRNLEEHIEYFSKRCAELISRKDYQYDVFVAFLEKLRLVPTEKHGWWRLVPIFLHREIDKPEQYLDFYRDVYKVDSSLLKSGVSLDQMQSHLLDRLGCRTREEKSFVRENCVDLFVKVNIQTWDKLHELHLNPTELLDQGTDATFKTLANILAEHTKPLEDVTLISTMVSRLDRLKCRETQAILQYSVANLNDDEYEKCVVGVLEKNTFLLGCLDSESYIKAPKAYVLQRLLEGETTTGDARIERSFENEFGQRSDVEAMARVQFIAYSQKCKTLDVNSICVDLLNMNNELSRKKPRYFANSKEHRRKMRIAKAILDLSNQWMPGLWEAVLCPSDQLNISFIYEYLVAKLLPDIAPLLDQLKNLITLKPSQQVSLISVVHTYCLTRWDTLQQEQLTIIFSTLLPLTMGANFQTRLFAQLVLHRLATKCIGSSLDQPIAEVLKNSIEATLGDKLAEFQKDARLLLPELVEQGIENVSDAILWMTNAPFDENISFFNCRYAFRKKLMDVRETFQAKRGEQTPEHNSPACSLNGNVQRKMNPIGDIYPGCDFENTSNTQEDREIIVVASLIDKLPNLGGLARTCDVLGVKTLILGLKSQAEKSDFTNLSMTAEKTLNIVEVKPETLAEFLIGKQLEGYKIVGAEQTAHSTNFTEFKFPKKSILLLGHEKHGIPADLIGFLDYAVEIPQFGTVRSLNVHVTGSLFIWEYCKQHLAKDN</sequence>
<dbReference type="GO" id="GO:0030488">
    <property type="term" value="P:tRNA methylation"/>
    <property type="evidence" value="ECO:0007669"/>
    <property type="project" value="InterPro"/>
</dbReference>
<protein>
    <recommendedName>
        <fullName evidence="10">tRNA (guanosine(18)-2'-O)-methyltransferase TARBP1</fullName>
        <ecNumber evidence="9">2.1.1.34</ecNumber>
    </recommendedName>
    <alternativeName>
        <fullName evidence="11">TAR RNA-binding protein 1</fullName>
    </alternativeName>
</protein>
<keyword evidence="4" id="KW-0949">S-adenosyl-L-methionine</keyword>
<accession>B3M215</accession>
<dbReference type="GO" id="GO:0141100">
    <property type="term" value="F:tRNA (guanine(18)-2'-O)-methyltransferase activity"/>
    <property type="evidence" value="ECO:0007669"/>
    <property type="project" value="UniProtKB-EC"/>
</dbReference>
<evidence type="ECO:0000256" key="4">
    <source>
        <dbReference type="ARBA" id="ARBA00022691"/>
    </source>
</evidence>
<comment type="catalytic activity">
    <reaction evidence="7">
        <text>guanosine(18) in tRNA + S-adenosyl-L-methionine = 2'-O-methylguanosine(18) in tRNA + S-adenosyl-L-homocysteine + H(+)</text>
        <dbReference type="Rhea" id="RHEA:20077"/>
        <dbReference type="Rhea" id="RHEA-COMP:10190"/>
        <dbReference type="Rhea" id="RHEA-COMP:10192"/>
        <dbReference type="ChEBI" id="CHEBI:15378"/>
        <dbReference type="ChEBI" id="CHEBI:57856"/>
        <dbReference type="ChEBI" id="CHEBI:59789"/>
        <dbReference type="ChEBI" id="CHEBI:74269"/>
        <dbReference type="ChEBI" id="CHEBI:74445"/>
        <dbReference type="EC" id="2.1.1.34"/>
    </reaction>
    <physiologicalReaction direction="left-to-right" evidence="7">
        <dbReference type="Rhea" id="RHEA:20078"/>
    </physiologicalReaction>
</comment>
<dbReference type="Pfam" id="PF00588">
    <property type="entry name" value="SpoU_methylase"/>
    <property type="match status" value="1"/>
</dbReference>
<evidence type="ECO:0000256" key="7">
    <source>
        <dbReference type="ARBA" id="ARBA00093266"/>
    </source>
</evidence>
<dbReference type="STRING" id="7217.B3M215"/>
<comment type="similarity">
    <text evidence="1">Belongs to the class IV-like SAM-binding methyltransferase superfamily. RNA methyltransferase TrmH family.</text>
</comment>
<dbReference type="Proteomes" id="UP000007801">
    <property type="component" value="Unassembled WGS sequence"/>
</dbReference>
<dbReference type="SUPFAM" id="SSF75217">
    <property type="entry name" value="alpha/beta knot"/>
    <property type="match status" value="1"/>
</dbReference>
<evidence type="ECO:0000313" key="14">
    <source>
        <dbReference type="Proteomes" id="UP000007801"/>
    </source>
</evidence>
<dbReference type="InterPro" id="IPR029028">
    <property type="entry name" value="Alpha/beta_knot_MTases"/>
</dbReference>
<dbReference type="InterPro" id="IPR045330">
    <property type="entry name" value="TRM3/TARBP1"/>
</dbReference>
<organism evidence="13 14">
    <name type="scientific">Drosophila ananassae</name>
    <name type="common">Fruit fly</name>
    <dbReference type="NCBI Taxonomy" id="7217"/>
    <lineage>
        <taxon>Eukaryota</taxon>
        <taxon>Metazoa</taxon>
        <taxon>Ecdysozoa</taxon>
        <taxon>Arthropoda</taxon>
        <taxon>Hexapoda</taxon>
        <taxon>Insecta</taxon>
        <taxon>Pterygota</taxon>
        <taxon>Neoptera</taxon>
        <taxon>Endopterygota</taxon>
        <taxon>Diptera</taxon>
        <taxon>Brachycera</taxon>
        <taxon>Muscomorpha</taxon>
        <taxon>Ephydroidea</taxon>
        <taxon>Drosophilidae</taxon>
        <taxon>Drosophila</taxon>
        <taxon>Sophophora</taxon>
    </lineage>
</organism>
<evidence type="ECO:0000256" key="8">
    <source>
        <dbReference type="ARBA" id="ARBA00093361"/>
    </source>
</evidence>
<dbReference type="FunCoup" id="B3M215">
    <property type="interactions" value="5"/>
</dbReference>
<name>B3M215_DROAN</name>
<dbReference type="Gene3D" id="3.40.1280.10">
    <property type="match status" value="1"/>
</dbReference>
<evidence type="ECO:0000256" key="1">
    <source>
        <dbReference type="ARBA" id="ARBA00007228"/>
    </source>
</evidence>
<comment type="function">
    <text evidence="8">S-adenosyl-L-methionine-dependent 2'-O-ribose methyltransferase that catalyzes the formation of 2'-O-methylguanosine at position 18 (Gm18) in a subset of tRNA. Selectively mediates Gm18 methylation of tRNAGln-TTG/CTG and tRNASer-TGA/GCT. Gm18 modification can enhance the stability of modified tRNAs.</text>
</comment>
<evidence type="ECO:0000256" key="9">
    <source>
        <dbReference type="ARBA" id="ARBA00093594"/>
    </source>
</evidence>
<dbReference type="HOGENOM" id="CLU_008457_0_0_1"/>
<gene>
    <name evidence="13" type="primary">Dana\GF18440</name>
    <name evidence="13" type="synonym">dana_GLEANR_19696</name>
    <name evidence="13" type="ORF">GF18440</name>
</gene>
<evidence type="ECO:0000256" key="2">
    <source>
        <dbReference type="ARBA" id="ARBA00022603"/>
    </source>
</evidence>
<dbReference type="PANTHER" id="PTHR12029:SF11">
    <property type="entry name" value="METHYLTRANSFERASE TARBP1-RELATED"/>
    <property type="match status" value="1"/>
</dbReference>
<evidence type="ECO:0000256" key="10">
    <source>
        <dbReference type="ARBA" id="ARBA00093636"/>
    </source>
</evidence>
<keyword evidence="6" id="KW-0007">Acetylation</keyword>
<evidence type="ECO:0000256" key="6">
    <source>
        <dbReference type="ARBA" id="ARBA00022990"/>
    </source>
</evidence>
<keyword evidence="14" id="KW-1185">Reference proteome</keyword>
<feature type="domain" description="tRNA/rRNA methyltransferase SpoU type" evidence="12">
    <location>
        <begin position="988"/>
        <end position="1129"/>
    </location>
</feature>
<evidence type="ECO:0000256" key="5">
    <source>
        <dbReference type="ARBA" id="ARBA00022884"/>
    </source>
</evidence>
<proteinExistence type="inferred from homology"/>
<keyword evidence="3 13" id="KW-0808">Transferase</keyword>
<dbReference type="CDD" id="cd18091">
    <property type="entry name" value="SpoU-like_TRM3-like"/>
    <property type="match status" value="1"/>
</dbReference>
<keyword evidence="5" id="KW-0694">RNA-binding</keyword>
<evidence type="ECO:0000313" key="13">
    <source>
        <dbReference type="EMBL" id="EDV43339.1"/>
    </source>
</evidence>
<dbReference type="InterPro" id="IPR001537">
    <property type="entry name" value="SpoU_MeTrfase"/>
</dbReference>
<dbReference type="AlphaFoldDB" id="B3M215"/>
<dbReference type="PANTHER" id="PTHR12029">
    <property type="entry name" value="RNA METHYLTRANSFERASE"/>
    <property type="match status" value="1"/>
</dbReference>
<dbReference type="eggNOG" id="KOG0839">
    <property type="taxonomic scope" value="Eukaryota"/>
</dbReference>
<keyword evidence="2 13" id="KW-0489">Methyltransferase</keyword>
<dbReference type="FunFam" id="3.40.1280.10:FF:000010">
    <property type="entry name" value="probable methyltransferase TARBP1"/>
    <property type="match status" value="1"/>
</dbReference>
<dbReference type="EC" id="2.1.1.34" evidence="9"/>
<dbReference type="InterPro" id="IPR044748">
    <property type="entry name" value="Trm3/TARBP1_C"/>
</dbReference>
<evidence type="ECO:0000256" key="11">
    <source>
        <dbReference type="ARBA" id="ARBA00093656"/>
    </source>
</evidence>